<organism evidence="2 3">
    <name type="scientific">Pleurodeles waltl</name>
    <name type="common">Iberian ribbed newt</name>
    <dbReference type="NCBI Taxonomy" id="8319"/>
    <lineage>
        <taxon>Eukaryota</taxon>
        <taxon>Metazoa</taxon>
        <taxon>Chordata</taxon>
        <taxon>Craniata</taxon>
        <taxon>Vertebrata</taxon>
        <taxon>Euteleostomi</taxon>
        <taxon>Amphibia</taxon>
        <taxon>Batrachia</taxon>
        <taxon>Caudata</taxon>
        <taxon>Salamandroidea</taxon>
        <taxon>Salamandridae</taxon>
        <taxon>Pleurodelinae</taxon>
        <taxon>Pleurodeles</taxon>
    </lineage>
</organism>
<comment type="caution">
    <text evidence="2">The sequence shown here is derived from an EMBL/GenBank/DDBJ whole genome shotgun (WGS) entry which is preliminary data.</text>
</comment>
<name>A0AAV7RCB3_PLEWA</name>
<gene>
    <name evidence="2" type="ORF">NDU88_001264</name>
</gene>
<dbReference type="AlphaFoldDB" id="A0AAV7RCB3"/>
<reference evidence="2" key="1">
    <citation type="journal article" date="2022" name="bioRxiv">
        <title>Sequencing and chromosome-scale assembly of the giantPleurodeles waltlgenome.</title>
        <authorList>
            <person name="Brown T."/>
            <person name="Elewa A."/>
            <person name="Iarovenko S."/>
            <person name="Subramanian E."/>
            <person name="Araus A.J."/>
            <person name="Petzold A."/>
            <person name="Susuki M."/>
            <person name="Suzuki K.-i.T."/>
            <person name="Hayashi T."/>
            <person name="Toyoda A."/>
            <person name="Oliveira C."/>
            <person name="Osipova E."/>
            <person name="Leigh N.D."/>
            <person name="Simon A."/>
            <person name="Yun M.H."/>
        </authorList>
    </citation>
    <scope>NUCLEOTIDE SEQUENCE</scope>
    <source>
        <strain evidence="2">20211129_DDA</strain>
        <tissue evidence="2">Liver</tissue>
    </source>
</reference>
<proteinExistence type="predicted"/>
<evidence type="ECO:0000313" key="2">
    <source>
        <dbReference type="EMBL" id="KAJ1148428.1"/>
    </source>
</evidence>
<evidence type="ECO:0000313" key="3">
    <source>
        <dbReference type="Proteomes" id="UP001066276"/>
    </source>
</evidence>
<keyword evidence="3" id="KW-1185">Reference proteome</keyword>
<sequence length="118" mass="13538">MEIELRLVSLQHKRRTQKTELGSHPLKSPNVYIEVDLRRHEVPPVTEVQKEALTNRAARAVVGTRSQYPDMRARPPLNQAQDSSEEVTALKPRNPLHSKDKRNTTETSLPTVIYHRPT</sequence>
<protein>
    <submittedName>
        <fullName evidence="2">Uncharacterized protein</fullName>
    </submittedName>
</protein>
<accession>A0AAV7RCB3</accession>
<dbReference type="EMBL" id="JANPWB010000009">
    <property type="protein sequence ID" value="KAJ1148428.1"/>
    <property type="molecule type" value="Genomic_DNA"/>
</dbReference>
<evidence type="ECO:0000256" key="1">
    <source>
        <dbReference type="SAM" id="MobiDB-lite"/>
    </source>
</evidence>
<feature type="region of interest" description="Disordered" evidence="1">
    <location>
        <begin position="63"/>
        <end position="118"/>
    </location>
</feature>
<dbReference type="Proteomes" id="UP001066276">
    <property type="component" value="Chromosome 5"/>
</dbReference>